<evidence type="ECO:0000313" key="3">
    <source>
        <dbReference type="Proteomes" id="UP000186817"/>
    </source>
</evidence>
<sequence>MLPITNRRVIGVAPPNSARVQPAVQLPPQSDRPDVADEVASTSPLSIPSSIGRMENLVFELPVSPECTHFNFGFVCYHWPDIPGPERDSLHEVIWGGMDKSPVVFFVLSECFKDLEASDVQLFGGVQKSAKTKDWHRSRRWAQSSDQESGVSRYHSWVNVRSLLENEDELILAYGSKAGRKSVQQVDCEEARGAHDPGTSTRQPKVHSLAFGDRVPATSRSSAARDDDEEEKYGDVDEVMMLSDDDDDDDDGDGDDGAGHGSHEAYGCYGLLRGYRAEQSQLQEYDHYVRLYGVVEAMEDRGPPHEAVTKGESKRLSKGVHRLLRPPAAKKAISRCAVRNFNSSLPARKGTVIDTWALRTEVALPPPLHEETQRRGMQFLERMHARDIAEPTVPMDRNIANLVNNTDTSAMSVIQYAVGILKVRFCALLQFSVLVFCIDSPYPYSAEASL</sequence>
<organism evidence="2 3">
    <name type="scientific">Symbiodinium microadriaticum</name>
    <name type="common">Dinoflagellate</name>
    <name type="synonym">Zooxanthella microadriatica</name>
    <dbReference type="NCBI Taxonomy" id="2951"/>
    <lineage>
        <taxon>Eukaryota</taxon>
        <taxon>Sar</taxon>
        <taxon>Alveolata</taxon>
        <taxon>Dinophyceae</taxon>
        <taxon>Suessiales</taxon>
        <taxon>Symbiodiniaceae</taxon>
        <taxon>Symbiodinium</taxon>
    </lineage>
</organism>
<dbReference type="SUPFAM" id="SSF53056">
    <property type="entry name" value="beta-carbonic anhydrase, cab"/>
    <property type="match status" value="1"/>
</dbReference>
<feature type="compositionally biased region" description="Acidic residues" evidence="1">
    <location>
        <begin position="226"/>
        <end position="256"/>
    </location>
</feature>
<evidence type="ECO:0000256" key="1">
    <source>
        <dbReference type="SAM" id="MobiDB-lite"/>
    </source>
</evidence>
<comment type="caution">
    <text evidence="2">The sequence shown here is derived from an EMBL/GenBank/DDBJ whole genome shotgun (WGS) entry which is preliminary data.</text>
</comment>
<dbReference type="GO" id="GO:0004089">
    <property type="term" value="F:carbonate dehydratase activity"/>
    <property type="evidence" value="ECO:0007669"/>
    <property type="project" value="InterPro"/>
</dbReference>
<dbReference type="AlphaFoldDB" id="A0A1Q9EXH6"/>
<accession>A0A1Q9EXH6</accession>
<evidence type="ECO:0000313" key="2">
    <source>
        <dbReference type="EMBL" id="OLQ12095.1"/>
    </source>
</evidence>
<name>A0A1Q9EXH6_SYMMI</name>
<dbReference type="InterPro" id="IPR036874">
    <property type="entry name" value="Carbonic_anhydrase_sf"/>
</dbReference>
<dbReference type="GO" id="GO:0008270">
    <property type="term" value="F:zinc ion binding"/>
    <property type="evidence" value="ECO:0007669"/>
    <property type="project" value="InterPro"/>
</dbReference>
<dbReference type="OrthoDB" id="446803at2759"/>
<protein>
    <submittedName>
        <fullName evidence="2">Uncharacterized protein</fullName>
    </submittedName>
</protein>
<dbReference type="Proteomes" id="UP000186817">
    <property type="component" value="Unassembled WGS sequence"/>
</dbReference>
<reference evidence="2 3" key="1">
    <citation type="submission" date="2016-02" db="EMBL/GenBank/DDBJ databases">
        <title>Genome analysis of coral dinoflagellate symbionts highlights evolutionary adaptations to a symbiotic lifestyle.</title>
        <authorList>
            <person name="Aranda M."/>
            <person name="Li Y."/>
            <person name="Liew Y.J."/>
            <person name="Baumgarten S."/>
            <person name="Simakov O."/>
            <person name="Wilson M."/>
            <person name="Piel J."/>
            <person name="Ashoor H."/>
            <person name="Bougouffa S."/>
            <person name="Bajic V.B."/>
            <person name="Ryu T."/>
            <person name="Ravasi T."/>
            <person name="Bayer T."/>
            <person name="Micklem G."/>
            <person name="Kim H."/>
            <person name="Bhak J."/>
            <person name="Lajeunesse T.C."/>
            <person name="Voolstra C.R."/>
        </authorList>
    </citation>
    <scope>NUCLEOTIDE SEQUENCE [LARGE SCALE GENOMIC DNA]</scope>
    <source>
        <strain evidence="2 3">CCMP2467</strain>
    </source>
</reference>
<feature type="region of interest" description="Disordered" evidence="1">
    <location>
        <begin position="185"/>
        <end position="262"/>
    </location>
</feature>
<proteinExistence type="predicted"/>
<keyword evidence="3" id="KW-1185">Reference proteome</keyword>
<dbReference type="EMBL" id="LSRX01000049">
    <property type="protein sequence ID" value="OLQ12095.1"/>
    <property type="molecule type" value="Genomic_DNA"/>
</dbReference>
<gene>
    <name evidence="2" type="ORF">AK812_SmicGene4058</name>
</gene>